<evidence type="ECO:0000313" key="3">
    <source>
        <dbReference type="Proteomes" id="UP000032749"/>
    </source>
</evidence>
<dbReference type="EMBL" id="FO203512">
    <property type="protein sequence ID" value="CCK75617.1"/>
    <property type="molecule type" value="Genomic_DNA"/>
</dbReference>
<dbReference type="HOGENOM" id="CLU_091970_1_2_6"/>
<keyword evidence="1" id="KW-1133">Transmembrane helix</keyword>
<evidence type="ECO:0000256" key="1">
    <source>
        <dbReference type="SAM" id="Phobius"/>
    </source>
</evidence>
<feature type="transmembrane region" description="Helical" evidence="1">
    <location>
        <begin position="56"/>
        <end position="76"/>
    </location>
</feature>
<name>R4YLN4_OLEAN</name>
<accession>R4YLN4</accession>
<evidence type="ECO:0008006" key="4">
    <source>
        <dbReference type="Google" id="ProtNLM"/>
    </source>
</evidence>
<dbReference type="Proteomes" id="UP000032749">
    <property type="component" value="Chromosome"/>
</dbReference>
<keyword evidence="1" id="KW-0812">Transmembrane</keyword>
<feature type="transmembrane region" description="Helical" evidence="1">
    <location>
        <begin position="88"/>
        <end position="106"/>
    </location>
</feature>
<dbReference type="AlphaFoldDB" id="R4YLN4"/>
<evidence type="ECO:0000313" key="2">
    <source>
        <dbReference type="EMBL" id="CCK75617.1"/>
    </source>
</evidence>
<feature type="transmembrane region" description="Helical" evidence="1">
    <location>
        <begin position="25"/>
        <end position="44"/>
    </location>
</feature>
<dbReference type="InterPro" id="IPR010718">
    <property type="entry name" value="DUF1294"/>
</dbReference>
<organism evidence="2 3">
    <name type="scientific">Oleispira antarctica RB-8</name>
    <dbReference type="NCBI Taxonomy" id="698738"/>
    <lineage>
        <taxon>Bacteria</taxon>
        <taxon>Pseudomonadati</taxon>
        <taxon>Pseudomonadota</taxon>
        <taxon>Gammaproteobacteria</taxon>
        <taxon>Oceanospirillales</taxon>
        <taxon>Oceanospirillaceae</taxon>
        <taxon>Oleispira</taxon>
    </lineage>
</organism>
<proteinExistence type="predicted"/>
<dbReference type="KEGG" id="oai:OLEAN_C14410"/>
<dbReference type="STRING" id="698738.OLEAN_C14410"/>
<dbReference type="Pfam" id="PF06961">
    <property type="entry name" value="DUF1294"/>
    <property type="match status" value="1"/>
</dbReference>
<gene>
    <name evidence="2" type="ORF">OLEAN_C14410</name>
</gene>
<keyword evidence="1" id="KW-0472">Membrane</keyword>
<protein>
    <recommendedName>
        <fullName evidence="4">DUF1294 domain-containing protein</fullName>
    </recommendedName>
</protein>
<sequence length="119" mass="13823">MNAIFFLLILFAITAIGWLSFGLTLFYFIASAFTFLMYGLDKLLAVKKRQRVSEKALHFLALIGGWPGAYIGQQVFRHKISKWSFLRKYFLMVFINIIALSVYLIAKYQRGLIDLRFVV</sequence>
<dbReference type="OrthoDB" id="72963at2"/>
<reference evidence="2 3" key="1">
    <citation type="journal article" date="2013" name="Nat. Commun.">
        <title>Genome sequence and functional genomic analysis of the oil-degrading bacterium Oleispira antarctica.</title>
        <authorList>
            <person name="Kube M."/>
            <person name="Chernikova T.N."/>
            <person name="Al-Ramahi Y."/>
            <person name="Beloqui A."/>
            <person name="Lopez-Cortez N."/>
            <person name="Guazzaroni M.E."/>
            <person name="Heipieper H.J."/>
            <person name="Klages S."/>
            <person name="Kotsyurbenko O.R."/>
            <person name="Langer I."/>
            <person name="Nechitaylo T.Y."/>
            <person name="Lunsdorf H."/>
            <person name="Fernandez M."/>
            <person name="Juarez S."/>
            <person name="Ciordia S."/>
            <person name="Singer A."/>
            <person name="Kagan O."/>
            <person name="Egorova O."/>
            <person name="Petit P.A."/>
            <person name="Stogios P."/>
            <person name="Kim Y."/>
            <person name="Tchigvintsev A."/>
            <person name="Flick R."/>
            <person name="Denaro R."/>
            <person name="Genovese M."/>
            <person name="Albar J.P."/>
            <person name="Reva O.N."/>
            <person name="Martinez-Gomariz M."/>
            <person name="Tran H."/>
            <person name="Ferrer M."/>
            <person name="Savchenko A."/>
            <person name="Yakunin A.F."/>
            <person name="Yakimov M.M."/>
            <person name="Golyshina O.V."/>
            <person name="Reinhardt R."/>
            <person name="Golyshin P.N."/>
        </authorList>
    </citation>
    <scope>NUCLEOTIDE SEQUENCE [LARGE SCALE GENOMIC DNA]</scope>
</reference>
<keyword evidence="3" id="KW-1185">Reference proteome</keyword>